<accession>A0A4U0U4U2</accession>
<name>A0A4U0U4U2_9PEZI</name>
<dbReference type="PROSITE" id="PS51015">
    <property type="entry name" value="YDG"/>
    <property type="match status" value="1"/>
</dbReference>
<dbReference type="GO" id="GO:0016567">
    <property type="term" value="P:protein ubiquitination"/>
    <property type="evidence" value="ECO:0007669"/>
    <property type="project" value="TreeGrafter"/>
</dbReference>
<keyword evidence="1 2" id="KW-0539">Nucleus</keyword>
<keyword evidence="6" id="KW-1185">Reference proteome</keyword>
<protein>
    <recommendedName>
        <fullName evidence="4">YDG domain-containing protein</fullName>
    </recommendedName>
</protein>
<dbReference type="Proteomes" id="UP000308549">
    <property type="component" value="Unassembled WGS sequence"/>
</dbReference>
<feature type="domain" description="YDG" evidence="4">
    <location>
        <begin position="227"/>
        <end position="368"/>
    </location>
</feature>
<feature type="region of interest" description="Disordered" evidence="3">
    <location>
        <begin position="624"/>
        <end position="648"/>
    </location>
</feature>
<evidence type="ECO:0000313" key="5">
    <source>
        <dbReference type="EMBL" id="TKA29562.1"/>
    </source>
</evidence>
<feature type="compositionally biased region" description="Acidic residues" evidence="3">
    <location>
        <begin position="148"/>
        <end position="160"/>
    </location>
</feature>
<evidence type="ECO:0000256" key="1">
    <source>
        <dbReference type="ARBA" id="ARBA00023242"/>
    </source>
</evidence>
<organism evidence="5 6">
    <name type="scientific">Salinomyces thailandicus</name>
    <dbReference type="NCBI Taxonomy" id="706561"/>
    <lineage>
        <taxon>Eukaryota</taxon>
        <taxon>Fungi</taxon>
        <taxon>Dikarya</taxon>
        <taxon>Ascomycota</taxon>
        <taxon>Pezizomycotina</taxon>
        <taxon>Dothideomycetes</taxon>
        <taxon>Dothideomycetidae</taxon>
        <taxon>Mycosphaerellales</taxon>
        <taxon>Teratosphaeriaceae</taxon>
        <taxon>Salinomyces</taxon>
    </lineage>
</organism>
<dbReference type="GO" id="GO:0005634">
    <property type="term" value="C:nucleus"/>
    <property type="evidence" value="ECO:0007669"/>
    <property type="project" value="UniProtKB-SubCell"/>
</dbReference>
<dbReference type="EMBL" id="NAJL01000014">
    <property type="protein sequence ID" value="TKA29562.1"/>
    <property type="molecule type" value="Genomic_DNA"/>
</dbReference>
<reference evidence="5 6" key="1">
    <citation type="submission" date="2017-03" db="EMBL/GenBank/DDBJ databases">
        <title>Genomes of endolithic fungi from Antarctica.</title>
        <authorList>
            <person name="Coleine C."/>
            <person name="Masonjones S."/>
            <person name="Stajich J.E."/>
        </authorList>
    </citation>
    <scope>NUCLEOTIDE SEQUENCE [LARGE SCALE GENOMIC DNA]</scope>
    <source>
        <strain evidence="5 6">CCFEE 6315</strain>
    </source>
</reference>
<dbReference type="InterPro" id="IPR045134">
    <property type="entry name" value="UHRF1/2-like"/>
</dbReference>
<evidence type="ECO:0000256" key="2">
    <source>
        <dbReference type="PROSITE-ProRule" id="PRU00358"/>
    </source>
</evidence>
<dbReference type="Pfam" id="PF02182">
    <property type="entry name" value="SAD_SRA"/>
    <property type="match status" value="1"/>
</dbReference>
<comment type="subcellular location">
    <subcellularLocation>
        <location evidence="2">Nucleus</location>
    </subcellularLocation>
</comment>
<dbReference type="AlphaFoldDB" id="A0A4U0U4U2"/>
<feature type="region of interest" description="Disordered" evidence="3">
    <location>
        <begin position="144"/>
        <end position="184"/>
    </location>
</feature>
<comment type="caution">
    <text evidence="5">The sequence shown here is derived from an EMBL/GenBank/DDBJ whole genome shotgun (WGS) entry which is preliminary data.</text>
</comment>
<proteinExistence type="predicted"/>
<evidence type="ECO:0000313" key="6">
    <source>
        <dbReference type="Proteomes" id="UP000308549"/>
    </source>
</evidence>
<feature type="compositionally biased region" description="Polar residues" evidence="3">
    <location>
        <begin position="624"/>
        <end position="642"/>
    </location>
</feature>
<dbReference type="SMART" id="SM00466">
    <property type="entry name" value="SRA"/>
    <property type="match status" value="1"/>
</dbReference>
<dbReference type="InterPro" id="IPR036987">
    <property type="entry name" value="SRA-YDG_sf"/>
</dbReference>
<dbReference type="SUPFAM" id="SSF88697">
    <property type="entry name" value="PUA domain-like"/>
    <property type="match status" value="1"/>
</dbReference>
<dbReference type="InterPro" id="IPR003105">
    <property type="entry name" value="SRA_YDG"/>
</dbReference>
<dbReference type="GO" id="GO:0061630">
    <property type="term" value="F:ubiquitin protein ligase activity"/>
    <property type="evidence" value="ECO:0007669"/>
    <property type="project" value="TreeGrafter"/>
</dbReference>
<dbReference type="InterPro" id="IPR015947">
    <property type="entry name" value="PUA-like_sf"/>
</dbReference>
<dbReference type="PANTHER" id="PTHR14140:SF27">
    <property type="entry name" value="OS04G0289800 PROTEIN"/>
    <property type="match status" value="1"/>
</dbReference>
<sequence>MAYIRCLDKYLGQLVTIDSTEPARLAGQQYLPHATMPASGKKLGTAIIHIDQEYQQCIKPLAGISAKLNDVPTRTGRSKKYYEQLDSFLAWLEKDVPMTPDLKKKSKIVLALEDIFAKPQFHFPNQYTDKARALYEKWEAADWKDERGEDSDDDDDDEVEMASGGKATRSRATSGLPSPGTVRLPPPAHAVWGLQGIMHGVAMRYSSATKRAIILDPRYEKREAKVIGANGLAIGAWYPRQLVALFNGAHGHQQAGICGSADEGAYSIVVSGQYDTLDNDCGTFLYYSGSRSHDNENPREPAPSTQGTLALHTSLTTGEPVRVLCAASAKSTWAPFCGLRYDGLYTVVKVSHPRNAKGGLYEQFKLERNAGQEEMEWLKRVPGAREMEWHDKINRANTLGWECLNIADRFTRAGYRAPPPMSGPLTLSKIWDVLRLPIEVDHHDYEYARGNLDEILIVGEPHDYYLPSAPRFQNVPSFTEQDPVSPTSSNCELPIELQDHIVELMGRPQRVTLACNRVLDPIVWQRILSDASLLPFLWDIDKSVIMSHGPGFDYELLVRQLSQPEMFDKGHSLHTLPSRLPATSIKNELAYQQNVYQTGTQAESKKKCKTYSRRDSHMVTHYTTNLPVPSLSTGERTGSSVHLATYGP</sequence>
<gene>
    <name evidence="5" type="ORF">B0A50_03575</name>
</gene>
<dbReference type="GO" id="GO:0044027">
    <property type="term" value="P:negative regulation of gene expression via chromosomal CpG island methylation"/>
    <property type="evidence" value="ECO:0007669"/>
    <property type="project" value="TreeGrafter"/>
</dbReference>
<dbReference type="OrthoDB" id="2270193at2759"/>
<dbReference type="Gene3D" id="2.30.280.10">
    <property type="entry name" value="SRA-YDG"/>
    <property type="match status" value="1"/>
</dbReference>
<evidence type="ECO:0000256" key="3">
    <source>
        <dbReference type="SAM" id="MobiDB-lite"/>
    </source>
</evidence>
<dbReference type="PANTHER" id="PTHR14140">
    <property type="entry name" value="E3 UBIQUITIN-PROTEIN LIGASE UHRF-RELATED"/>
    <property type="match status" value="1"/>
</dbReference>
<evidence type="ECO:0000259" key="4">
    <source>
        <dbReference type="PROSITE" id="PS51015"/>
    </source>
</evidence>